<evidence type="ECO:0000256" key="1">
    <source>
        <dbReference type="SAM" id="MobiDB-lite"/>
    </source>
</evidence>
<comment type="caution">
    <text evidence="2">The sequence shown here is derived from an EMBL/GenBank/DDBJ whole genome shotgun (WGS) entry which is preliminary data.</text>
</comment>
<evidence type="ECO:0000313" key="2">
    <source>
        <dbReference type="EMBL" id="PIC17016.1"/>
    </source>
</evidence>
<gene>
    <name evidence="2" type="primary">Cnig_chr_X.g23412</name>
    <name evidence="2" type="ORF">B9Z55_023412</name>
</gene>
<evidence type="ECO:0000313" key="3">
    <source>
        <dbReference type="Proteomes" id="UP000230233"/>
    </source>
</evidence>
<dbReference type="Proteomes" id="UP000230233">
    <property type="component" value="Chromosome X"/>
</dbReference>
<accession>A0A2G5SQA3</accession>
<protein>
    <submittedName>
        <fullName evidence="2">Uncharacterized protein</fullName>
    </submittedName>
</protein>
<keyword evidence="3" id="KW-1185">Reference proteome</keyword>
<reference evidence="3" key="1">
    <citation type="submission" date="2017-10" db="EMBL/GenBank/DDBJ databases">
        <title>Rapid genome shrinkage in a self-fertile nematode reveals novel sperm competition proteins.</title>
        <authorList>
            <person name="Yin D."/>
            <person name="Schwarz E.M."/>
            <person name="Thomas C.G."/>
            <person name="Felde R.L."/>
            <person name="Korf I.F."/>
            <person name="Cutter A.D."/>
            <person name="Schartner C.M."/>
            <person name="Ralston E.J."/>
            <person name="Meyer B.J."/>
            <person name="Haag E.S."/>
        </authorList>
    </citation>
    <scope>NUCLEOTIDE SEQUENCE [LARGE SCALE GENOMIC DNA]</scope>
    <source>
        <strain evidence="3">JU1422</strain>
    </source>
</reference>
<sequence length="164" mass="18309">MSTLQNSTMSTDNCSIQKDHEKLTQTTHRSKDNFVGWEARVGLLVGTTNDYSYDLHLMATNLQKFRSPIMLDNNGCTWQAFTISISQSYMNMSGKIHSFSLSTTLNDYQTAPNDGVPNNVAWFAGQRFLPARTDVGFLKNCATLLIRTFPTSNIALARICISTP</sequence>
<dbReference type="AlphaFoldDB" id="A0A2G5SQA3"/>
<organism evidence="2 3">
    <name type="scientific">Caenorhabditis nigoni</name>
    <dbReference type="NCBI Taxonomy" id="1611254"/>
    <lineage>
        <taxon>Eukaryota</taxon>
        <taxon>Metazoa</taxon>
        <taxon>Ecdysozoa</taxon>
        <taxon>Nematoda</taxon>
        <taxon>Chromadorea</taxon>
        <taxon>Rhabditida</taxon>
        <taxon>Rhabditina</taxon>
        <taxon>Rhabditomorpha</taxon>
        <taxon>Rhabditoidea</taxon>
        <taxon>Rhabditidae</taxon>
        <taxon>Peloderinae</taxon>
        <taxon>Caenorhabditis</taxon>
    </lineage>
</organism>
<dbReference type="EMBL" id="PDUG01000006">
    <property type="protein sequence ID" value="PIC17016.1"/>
    <property type="molecule type" value="Genomic_DNA"/>
</dbReference>
<proteinExistence type="predicted"/>
<name>A0A2G5SQA3_9PELO</name>
<feature type="region of interest" description="Disordered" evidence="1">
    <location>
        <begin position="1"/>
        <end position="25"/>
    </location>
</feature>
<feature type="compositionally biased region" description="Polar residues" evidence="1">
    <location>
        <begin position="1"/>
        <end position="16"/>
    </location>
</feature>